<organism evidence="1 2">
    <name type="scientific">Pseudochelatococcus lubricantis</name>
    <dbReference type="NCBI Taxonomy" id="1538102"/>
    <lineage>
        <taxon>Bacteria</taxon>
        <taxon>Pseudomonadati</taxon>
        <taxon>Pseudomonadota</taxon>
        <taxon>Alphaproteobacteria</taxon>
        <taxon>Hyphomicrobiales</taxon>
        <taxon>Chelatococcaceae</taxon>
        <taxon>Pseudochelatococcus</taxon>
    </lineage>
</organism>
<sequence>MASPSPATLAAHIEIRAQSLVEMDIDLSDDAACIVHLYAMNLGPIGISSDVIWLYEKIISRAEELRGEWTVELAA</sequence>
<evidence type="ECO:0000313" key="2">
    <source>
        <dbReference type="Proteomes" id="UP001429580"/>
    </source>
</evidence>
<gene>
    <name evidence="1" type="ORF">FHS82_001008</name>
</gene>
<proteinExistence type="predicted"/>
<comment type="caution">
    <text evidence="1">The sequence shown here is derived from an EMBL/GenBank/DDBJ whole genome shotgun (WGS) entry which is preliminary data.</text>
</comment>
<keyword evidence="2" id="KW-1185">Reference proteome</keyword>
<evidence type="ECO:0000313" key="1">
    <source>
        <dbReference type="EMBL" id="NIJ57182.1"/>
    </source>
</evidence>
<dbReference type="RefSeq" id="WP_166949450.1">
    <property type="nucleotide sequence ID" value="NZ_JAASQI010000002.1"/>
</dbReference>
<dbReference type="Proteomes" id="UP001429580">
    <property type="component" value="Unassembled WGS sequence"/>
</dbReference>
<accession>A0ABX0UW45</accession>
<name>A0ABX0UW45_9HYPH</name>
<dbReference type="EMBL" id="JAASQI010000002">
    <property type="protein sequence ID" value="NIJ57182.1"/>
    <property type="molecule type" value="Genomic_DNA"/>
</dbReference>
<protein>
    <submittedName>
        <fullName evidence="1">Uncharacterized protein</fullName>
    </submittedName>
</protein>
<reference evidence="1 2" key="1">
    <citation type="submission" date="2020-03" db="EMBL/GenBank/DDBJ databases">
        <title>Genomic Encyclopedia of Type Strains, Phase IV (KMG-IV): sequencing the most valuable type-strain genomes for metagenomic binning, comparative biology and taxonomic classification.</title>
        <authorList>
            <person name="Goeker M."/>
        </authorList>
    </citation>
    <scope>NUCLEOTIDE SEQUENCE [LARGE SCALE GENOMIC DNA]</scope>
    <source>
        <strain evidence="1 2">DSM 103870</strain>
    </source>
</reference>